<gene>
    <name evidence="2" type="primary">120</name>
    <name evidence="2" type="ORF">SEA_YVONNETASTIC_120</name>
</gene>
<proteinExistence type="predicted"/>
<reference evidence="3" key="1">
    <citation type="submission" date="2016-03" db="EMBL/GenBank/DDBJ databases">
        <authorList>
            <person name="Ploux O."/>
        </authorList>
    </citation>
    <scope>NUCLEOTIDE SEQUENCE [LARGE SCALE GENOMIC DNA]</scope>
</reference>
<dbReference type="Proteomes" id="UP000201371">
    <property type="component" value="Segment"/>
</dbReference>
<sequence>MSKKPLEVKEAEPWIARAEIGMSLEEMVEKKVAVVETEEMRIERLLQEKKSRELQDELALLIHDTRWGRMWFWVLLLLTIASVGCLGVGGYHSYVFEGINPAAGYPAWISILNTVGGVGTVVAGCGFLFAVACYSDSKVRTLKKRHEIREHYITAGRIIE</sequence>
<feature type="transmembrane region" description="Helical" evidence="1">
    <location>
        <begin position="111"/>
        <end position="135"/>
    </location>
</feature>
<evidence type="ECO:0000313" key="3">
    <source>
        <dbReference type="Proteomes" id="UP000201371"/>
    </source>
</evidence>
<dbReference type="GeneID" id="29125082"/>
<keyword evidence="1" id="KW-1133">Transmembrane helix</keyword>
<name>A0A142K981_9CAUD</name>
<organism evidence="2 3">
    <name type="scientific">Gordonia phage Yvonnetastic</name>
    <dbReference type="NCBI Taxonomy" id="1821566"/>
    <lineage>
        <taxon>Viruses</taxon>
        <taxon>Duplodnaviria</taxon>
        <taxon>Heunggongvirae</taxon>
        <taxon>Uroviricota</taxon>
        <taxon>Caudoviricetes</taxon>
        <taxon>Yvonnevirus</taxon>
        <taxon>Yvonnevirus yvonnetastic</taxon>
        <taxon>Gordonia virus Yvonnetastic</taxon>
    </lineage>
</organism>
<evidence type="ECO:0000256" key="1">
    <source>
        <dbReference type="SAM" id="Phobius"/>
    </source>
</evidence>
<keyword evidence="1" id="KW-0472">Membrane</keyword>
<accession>A0A142K981</accession>
<feature type="transmembrane region" description="Helical" evidence="1">
    <location>
        <begin position="70"/>
        <end position="91"/>
    </location>
</feature>
<dbReference type="KEGG" id="vg:29125082"/>
<dbReference type="RefSeq" id="YP_009301174.1">
    <property type="nucleotide sequence ID" value="NC_031230.1"/>
</dbReference>
<keyword evidence="3" id="KW-1185">Reference proteome</keyword>
<evidence type="ECO:0000313" key="2">
    <source>
        <dbReference type="EMBL" id="AMS02664.1"/>
    </source>
</evidence>
<keyword evidence="1" id="KW-0812">Transmembrane</keyword>
<dbReference type="EMBL" id="KU963248">
    <property type="protein sequence ID" value="AMS02664.1"/>
    <property type="molecule type" value="Genomic_DNA"/>
</dbReference>
<protein>
    <submittedName>
        <fullName evidence="2">Uncharacterized protein</fullName>
    </submittedName>
</protein>